<proteinExistence type="predicted"/>
<dbReference type="AlphaFoldDB" id="A0A1G1WF55"/>
<gene>
    <name evidence="2" type="ORF">A2Z42_03365</name>
</gene>
<reference evidence="2 3" key="1">
    <citation type="journal article" date="2016" name="Nat. Commun.">
        <title>Thousands of microbial genomes shed light on interconnected biogeochemical processes in an aquifer system.</title>
        <authorList>
            <person name="Anantharaman K."/>
            <person name="Brown C.T."/>
            <person name="Hug L.A."/>
            <person name="Sharon I."/>
            <person name="Castelle C.J."/>
            <person name="Probst A.J."/>
            <person name="Thomas B.C."/>
            <person name="Singh A."/>
            <person name="Wilkins M.J."/>
            <person name="Karaoz U."/>
            <person name="Brodie E.L."/>
            <person name="Williams K.H."/>
            <person name="Hubbard S.S."/>
            <person name="Banfield J.F."/>
        </authorList>
    </citation>
    <scope>NUCLEOTIDE SEQUENCE [LARGE SCALE GENOMIC DNA]</scope>
</reference>
<evidence type="ECO:0000313" key="2">
    <source>
        <dbReference type="EMBL" id="OGY26339.1"/>
    </source>
</evidence>
<dbReference type="EMBL" id="MHCU01000071">
    <property type="protein sequence ID" value="OGY26339.1"/>
    <property type="molecule type" value="Genomic_DNA"/>
</dbReference>
<keyword evidence="1" id="KW-1133">Transmembrane helix</keyword>
<protein>
    <submittedName>
        <fullName evidence="2">Uncharacterized protein</fullName>
    </submittedName>
</protein>
<evidence type="ECO:0000313" key="3">
    <source>
        <dbReference type="Proteomes" id="UP000176645"/>
    </source>
</evidence>
<name>A0A1G1WF55_9BACT</name>
<dbReference type="Proteomes" id="UP000176645">
    <property type="component" value="Unassembled WGS sequence"/>
</dbReference>
<feature type="transmembrane region" description="Helical" evidence="1">
    <location>
        <begin position="26"/>
        <end position="48"/>
    </location>
</feature>
<feature type="transmembrane region" description="Helical" evidence="1">
    <location>
        <begin position="60"/>
        <end position="81"/>
    </location>
</feature>
<keyword evidence="1" id="KW-0812">Transmembrane</keyword>
<feature type="transmembrane region" description="Helical" evidence="1">
    <location>
        <begin position="93"/>
        <end position="110"/>
    </location>
</feature>
<comment type="caution">
    <text evidence="2">The sequence shown here is derived from an EMBL/GenBank/DDBJ whole genome shotgun (WGS) entry which is preliminary data.</text>
</comment>
<keyword evidence="1" id="KW-0472">Membrane</keyword>
<accession>A0A1G1WF55</accession>
<sequence>MDEIVQLPESQGAQTQKPEKPTSIKILQWGYLLTAILYSLPVGLRLLLGSDPFSGEVFSVSSHLVGIFGSLVIFGISFGFFKNYFSKKILIRILSVILIVLNFIFFFSFLF</sequence>
<organism evidence="2 3">
    <name type="scientific">Candidatus Woykebacteria bacterium RBG_19FT_COMBO_43_10</name>
    <dbReference type="NCBI Taxonomy" id="1802598"/>
    <lineage>
        <taxon>Bacteria</taxon>
        <taxon>Candidatus Woykeibacteriota</taxon>
    </lineage>
</organism>
<evidence type="ECO:0000256" key="1">
    <source>
        <dbReference type="SAM" id="Phobius"/>
    </source>
</evidence>